<reference evidence="2 3" key="1">
    <citation type="submission" date="2019-01" db="EMBL/GenBank/DDBJ databases">
        <title>Filimonas sp. strain TTM-71.</title>
        <authorList>
            <person name="Chen W.-M."/>
        </authorList>
    </citation>
    <scope>NUCLEOTIDE SEQUENCE [LARGE SCALE GENOMIC DNA]</scope>
    <source>
        <strain evidence="2 3">TTM-71</strain>
    </source>
</reference>
<dbReference type="Proteomes" id="UP000290545">
    <property type="component" value="Unassembled WGS sequence"/>
</dbReference>
<evidence type="ECO:0000313" key="2">
    <source>
        <dbReference type="EMBL" id="RXK82930.1"/>
    </source>
</evidence>
<dbReference type="AlphaFoldDB" id="A0A4Q1D3D6"/>
<protein>
    <submittedName>
        <fullName evidence="2">Glycosyltransferase</fullName>
    </submittedName>
</protein>
<keyword evidence="3" id="KW-1185">Reference proteome</keyword>
<dbReference type="PANTHER" id="PTHR10859">
    <property type="entry name" value="GLYCOSYL TRANSFERASE"/>
    <property type="match status" value="1"/>
</dbReference>
<dbReference type="RefSeq" id="WP_129003738.1">
    <property type="nucleotide sequence ID" value="NZ_SDHZ01000002.1"/>
</dbReference>
<dbReference type="GO" id="GO:0016740">
    <property type="term" value="F:transferase activity"/>
    <property type="evidence" value="ECO:0007669"/>
    <property type="project" value="UniProtKB-KW"/>
</dbReference>
<dbReference type="EMBL" id="SDHZ01000002">
    <property type="protein sequence ID" value="RXK82930.1"/>
    <property type="molecule type" value="Genomic_DNA"/>
</dbReference>
<proteinExistence type="predicted"/>
<dbReference type="Pfam" id="PF00535">
    <property type="entry name" value="Glycos_transf_2"/>
    <property type="match status" value="1"/>
</dbReference>
<sequence length="278" mass="31827">MSAITVIIPCYNEATRLPVAEYRQFLSAHEDALIFVNDGSSDKTLALLYALKEEYPLQVAVLDLEKNSGKAEAIRQGMLWATHLQPDAIIGFMDADLATPLEELIYFKDAFKDRRLDFVFGSRIARIGANIQRYQARHYLGRVIATFISNYLRLPVNDSQCGAKFFHAGFARQLFAEPFVSRWLFDVELFRRISLLGIRVDSCTLELPLHTWVEKGGSKLVLRDMVKLPWEFYKVMNYYADKRNSVDISLLYRDIGAQIYSAGLKRTPGRIIMDQVDP</sequence>
<evidence type="ECO:0000259" key="1">
    <source>
        <dbReference type="Pfam" id="PF00535"/>
    </source>
</evidence>
<evidence type="ECO:0000313" key="3">
    <source>
        <dbReference type="Proteomes" id="UP000290545"/>
    </source>
</evidence>
<feature type="domain" description="Glycosyltransferase 2-like" evidence="1">
    <location>
        <begin position="5"/>
        <end position="164"/>
    </location>
</feature>
<gene>
    <name evidence="2" type="ORF">ESB13_12440</name>
</gene>
<dbReference type="SUPFAM" id="SSF53448">
    <property type="entry name" value="Nucleotide-diphospho-sugar transferases"/>
    <property type="match status" value="1"/>
</dbReference>
<dbReference type="GO" id="GO:0006487">
    <property type="term" value="P:protein N-linked glycosylation"/>
    <property type="evidence" value="ECO:0007669"/>
    <property type="project" value="TreeGrafter"/>
</dbReference>
<organism evidence="2 3">
    <name type="scientific">Filimonas effusa</name>
    <dbReference type="NCBI Taxonomy" id="2508721"/>
    <lineage>
        <taxon>Bacteria</taxon>
        <taxon>Pseudomonadati</taxon>
        <taxon>Bacteroidota</taxon>
        <taxon>Chitinophagia</taxon>
        <taxon>Chitinophagales</taxon>
        <taxon>Chitinophagaceae</taxon>
        <taxon>Filimonas</taxon>
    </lineage>
</organism>
<name>A0A4Q1D3D6_9BACT</name>
<accession>A0A4Q1D3D6</accession>
<comment type="caution">
    <text evidence="2">The sequence shown here is derived from an EMBL/GenBank/DDBJ whole genome shotgun (WGS) entry which is preliminary data.</text>
</comment>
<keyword evidence="2" id="KW-0808">Transferase</keyword>
<dbReference type="OrthoDB" id="952827at2"/>
<dbReference type="PANTHER" id="PTHR10859:SF91">
    <property type="entry name" value="DOLICHYL-PHOSPHATE BETA-GLUCOSYLTRANSFERASE"/>
    <property type="match status" value="1"/>
</dbReference>
<dbReference type="InterPro" id="IPR029044">
    <property type="entry name" value="Nucleotide-diphossugar_trans"/>
</dbReference>
<dbReference type="InterPro" id="IPR001173">
    <property type="entry name" value="Glyco_trans_2-like"/>
</dbReference>
<dbReference type="Gene3D" id="3.90.550.10">
    <property type="entry name" value="Spore Coat Polysaccharide Biosynthesis Protein SpsA, Chain A"/>
    <property type="match status" value="1"/>
</dbReference>